<dbReference type="EC" id="1.1.1.-" evidence="4"/>
<dbReference type="InterPro" id="IPR036291">
    <property type="entry name" value="NAD(P)-bd_dom_sf"/>
</dbReference>
<dbReference type="InterPro" id="IPR002347">
    <property type="entry name" value="SDR_fam"/>
</dbReference>
<keyword evidence="3" id="KW-0520">NAD</keyword>
<dbReference type="InterPro" id="IPR051122">
    <property type="entry name" value="SDR_DHRS6-like"/>
</dbReference>
<comment type="similarity">
    <text evidence="1">Belongs to the short-chain dehydrogenases/reductases (SDR) family.</text>
</comment>
<sequence>MRLDGKRALITAAGQGIGLASARLFAGAGAEVIATDIRLDALHDLPGVEPRVLDVTSAAAIAELSASLGGIDVLFNCAGYVHAGTILDCDESAWQRSFDINVTAMYRLIRAFLPVMIERGGGSIINMASVASSVKAVPDRLAYTASKAAVIGLTKAIAIDHVRQGIRCNAICPGTVDSPSLQQRIVAAAQAENLPLEEVRERFIARQPMGRFGQAEEIARLALYLASDASLYTTGAVQIIDGGMSL</sequence>
<dbReference type="RefSeq" id="WP_309760126.1">
    <property type="nucleotide sequence ID" value="NZ_JAVJAF010000001.1"/>
</dbReference>
<evidence type="ECO:0000256" key="3">
    <source>
        <dbReference type="ARBA" id="ARBA00023027"/>
    </source>
</evidence>
<protein>
    <submittedName>
        <fullName evidence="4">2-keto-3-deoxy-L-fuconate dehydrogenase</fullName>
        <ecNumber evidence="4">1.1.1.-</ecNumber>
    </submittedName>
</protein>
<name>A0AAJ2F0H8_9PSED</name>
<dbReference type="InterPro" id="IPR020904">
    <property type="entry name" value="Sc_DH/Rdtase_CS"/>
</dbReference>
<reference evidence="4" key="1">
    <citation type="submission" date="2023-08" db="EMBL/GenBank/DDBJ databases">
        <title>Functional and genomic diversity of the sorghum phyllosphere microbiome.</title>
        <authorList>
            <person name="Shade A."/>
        </authorList>
    </citation>
    <scope>NUCLEOTIDE SEQUENCE</scope>
    <source>
        <strain evidence="4">SORGH_AS_0201</strain>
    </source>
</reference>
<evidence type="ECO:0000313" key="5">
    <source>
        <dbReference type="Proteomes" id="UP001268036"/>
    </source>
</evidence>
<dbReference type="PROSITE" id="PS00061">
    <property type="entry name" value="ADH_SHORT"/>
    <property type="match status" value="1"/>
</dbReference>
<evidence type="ECO:0000313" key="4">
    <source>
        <dbReference type="EMBL" id="MDR6235470.1"/>
    </source>
</evidence>
<keyword evidence="2 4" id="KW-0560">Oxidoreductase</keyword>
<dbReference type="FunFam" id="3.40.50.720:FF:000084">
    <property type="entry name" value="Short-chain dehydrogenase reductase"/>
    <property type="match status" value="1"/>
</dbReference>
<organism evidence="4 5">
    <name type="scientific">Pseudomonas oryzihabitans</name>
    <dbReference type="NCBI Taxonomy" id="47885"/>
    <lineage>
        <taxon>Bacteria</taxon>
        <taxon>Pseudomonadati</taxon>
        <taxon>Pseudomonadota</taxon>
        <taxon>Gammaproteobacteria</taxon>
        <taxon>Pseudomonadales</taxon>
        <taxon>Pseudomonadaceae</taxon>
        <taxon>Pseudomonas</taxon>
    </lineage>
</organism>
<dbReference type="Gene3D" id="3.40.50.720">
    <property type="entry name" value="NAD(P)-binding Rossmann-like Domain"/>
    <property type="match status" value="1"/>
</dbReference>
<dbReference type="SUPFAM" id="SSF51735">
    <property type="entry name" value="NAD(P)-binding Rossmann-fold domains"/>
    <property type="match status" value="1"/>
</dbReference>
<evidence type="ECO:0000256" key="1">
    <source>
        <dbReference type="ARBA" id="ARBA00006484"/>
    </source>
</evidence>
<accession>A0AAJ2F0H8</accession>
<proteinExistence type="inferred from homology"/>
<dbReference type="EMBL" id="JAVJAF010000001">
    <property type="protein sequence ID" value="MDR6235470.1"/>
    <property type="molecule type" value="Genomic_DNA"/>
</dbReference>
<gene>
    <name evidence="4" type="ORF">QE440_003211</name>
</gene>
<comment type="caution">
    <text evidence="4">The sequence shown here is derived from an EMBL/GenBank/DDBJ whole genome shotgun (WGS) entry which is preliminary data.</text>
</comment>
<dbReference type="PANTHER" id="PTHR43477">
    <property type="entry name" value="DIHYDROANTICAPSIN 7-DEHYDROGENASE"/>
    <property type="match status" value="1"/>
</dbReference>
<dbReference type="PANTHER" id="PTHR43477:SF4">
    <property type="entry name" value="DEHYDROGENASE_REDUCTASE SDR FAMILY MEMBER 6"/>
    <property type="match status" value="1"/>
</dbReference>
<dbReference type="Proteomes" id="UP001268036">
    <property type="component" value="Unassembled WGS sequence"/>
</dbReference>
<evidence type="ECO:0000256" key="2">
    <source>
        <dbReference type="ARBA" id="ARBA00023002"/>
    </source>
</evidence>
<dbReference type="PRINTS" id="PR00081">
    <property type="entry name" value="GDHRDH"/>
</dbReference>
<dbReference type="PRINTS" id="PR00080">
    <property type="entry name" value="SDRFAMILY"/>
</dbReference>
<dbReference type="Pfam" id="PF13561">
    <property type="entry name" value="adh_short_C2"/>
    <property type="match status" value="1"/>
</dbReference>
<dbReference type="AlphaFoldDB" id="A0AAJ2F0H8"/>
<dbReference type="GO" id="GO:0016491">
    <property type="term" value="F:oxidoreductase activity"/>
    <property type="evidence" value="ECO:0007669"/>
    <property type="project" value="UniProtKB-KW"/>
</dbReference>